<evidence type="ECO:0000313" key="2">
    <source>
        <dbReference type="Proteomes" id="UP001163321"/>
    </source>
</evidence>
<evidence type="ECO:0000313" key="1">
    <source>
        <dbReference type="EMBL" id="KAI9905784.1"/>
    </source>
</evidence>
<reference evidence="1 2" key="1">
    <citation type="journal article" date="2022" name="bioRxiv">
        <title>The genome of the oomycete Peronosclerospora sorghi, a cosmopolitan pathogen of maize and sorghum, is inflated with dispersed pseudogenes.</title>
        <authorList>
            <person name="Fletcher K."/>
            <person name="Martin F."/>
            <person name="Isakeit T."/>
            <person name="Cavanaugh K."/>
            <person name="Magill C."/>
            <person name="Michelmore R."/>
        </authorList>
    </citation>
    <scope>NUCLEOTIDE SEQUENCE [LARGE SCALE GENOMIC DNA]</scope>
    <source>
        <strain evidence="1">P6</strain>
    </source>
</reference>
<dbReference type="EMBL" id="CM047588">
    <property type="protein sequence ID" value="KAI9905784.1"/>
    <property type="molecule type" value="Genomic_DNA"/>
</dbReference>
<organism evidence="1 2">
    <name type="scientific">Peronosclerospora sorghi</name>
    <dbReference type="NCBI Taxonomy" id="230839"/>
    <lineage>
        <taxon>Eukaryota</taxon>
        <taxon>Sar</taxon>
        <taxon>Stramenopiles</taxon>
        <taxon>Oomycota</taxon>
        <taxon>Peronosporomycetes</taxon>
        <taxon>Peronosporales</taxon>
        <taxon>Peronosporaceae</taxon>
        <taxon>Peronosclerospora</taxon>
    </lineage>
</organism>
<dbReference type="Proteomes" id="UP001163321">
    <property type="component" value="Chromosome 9"/>
</dbReference>
<protein>
    <submittedName>
        <fullName evidence="1">Uncharacterized protein</fullName>
    </submittedName>
</protein>
<sequence length="579" mass="67120">MRVLLWFRRDLRLHDNLALNTALKLVQQHEQDVGVELIPLYIIHRPRIMRCGVNRFQFVLESVSDLRDAVAARGSRLIIAKGDGVHVLETILPAWNITHLCFDAVDEPYAIERDERVIALATSFNVKTHVTKGYTLYDLEKVIAANFGKAPKTYRAFLALVAKQSKPPEPLATPEQLPKLEKTNSELYQEIVTYWKGQKEECEQKKGTDNHELDGIAGFKNDFTLPELSAFGYDEPTKHSFIYGGEQKALESLESFCRNKDRVALFEKPKTSPAQLPPNTSTTTLSPYLFFGCLSPRTFYHRVQAIRQQVKKVSTPPVSLDGQLLWREFYHCHGYANPYFDKLEENPTCLQVNWRWHTIPEKEEDMNEDDKLARTQFEAWKHGQTGFPWIDAIMIQLKEEGWMHHLARHSVACFLTRGDLYISWVRGLEVFQEWLIDHDWSLNAGNWLWLSSSYFFTAYFRVYSPISFGKKYDPEGRFVKKYIPALKNMPVKYIYEPWTAPESVQRKAGCRIGTDYPSPIVDHKTAMDQCLDRMKRSYANKRYGRPPTTKRSRKRLRDDSASSSEVTTAVITQVEFQTR</sequence>
<keyword evidence="2" id="KW-1185">Reference proteome</keyword>
<accession>A0ACC0VH70</accession>
<name>A0ACC0VH70_9STRA</name>
<gene>
    <name evidence="1" type="ORF">PsorP6_013839</name>
</gene>
<proteinExistence type="predicted"/>
<comment type="caution">
    <text evidence="1">The sequence shown here is derived from an EMBL/GenBank/DDBJ whole genome shotgun (WGS) entry which is preliminary data.</text>
</comment>